<keyword evidence="3" id="KW-1185">Reference proteome</keyword>
<reference evidence="2 3" key="1">
    <citation type="submission" date="2024-06" db="EMBL/GenBank/DDBJ databases">
        <title>The Natural Products Discovery Center: Release of the First 8490 Sequenced Strains for Exploring Actinobacteria Biosynthetic Diversity.</title>
        <authorList>
            <person name="Kalkreuter E."/>
            <person name="Kautsar S.A."/>
            <person name="Yang D."/>
            <person name="Bader C.D."/>
            <person name="Teijaro C.N."/>
            <person name="Fluegel L."/>
            <person name="Davis C.M."/>
            <person name="Simpson J.R."/>
            <person name="Lauterbach L."/>
            <person name="Steele A.D."/>
            <person name="Gui C."/>
            <person name="Meng S."/>
            <person name="Li G."/>
            <person name="Viehrig K."/>
            <person name="Ye F."/>
            <person name="Su P."/>
            <person name="Kiefer A.F."/>
            <person name="Nichols A."/>
            <person name="Cepeda A.J."/>
            <person name="Yan W."/>
            <person name="Fan B."/>
            <person name="Jiang Y."/>
            <person name="Adhikari A."/>
            <person name="Zheng C.-J."/>
            <person name="Schuster L."/>
            <person name="Cowan T.M."/>
            <person name="Smanski M.J."/>
            <person name="Chevrette M.G."/>
            <person name="De Carvalho L.P.S."/>
            <person name="Shen B."/>
        </authorList>
    </citation>
    <scope>NUCLEOTIDE SEQUENCE [LARGE SCALE GENOMIC DNA]</scope>
    <source>
        <strain evidence="2 3">NPDC019583</strain>
    </source>
</reference>
<proteinExistence type="predicted"/>
<name>A0ABV2XRY6_9ACTN</name>
<comment type="caution">
    <text evidence="2">The sequence shown here is derived from an EMBL/GenBank/DDBJ whole genome shotgun (WGS) entry which is preliminary data.</text>
</comment>
<protein>
    <recommendedName>
        <fullName evidence="4">Cupin domain-containing protein</fullName>
    </recommendedName>
</protein>
<feature type="region of interest" description="Disordered" evidence="1">
    <location>
        <begin position="1"/>
        <end position="25"/>
    </location>
</feature>
<dbReference type="EMBL" id="JBEYBN010000010">
    <property type="protein sequence ID" value="MEU2266762.1"/>
    <property type="molecule type" value="Genomic_DNA"/>
</dbReference>
<evidence type="ECO:0000313" key="2">
    <source>
        <dbReference type="EMBL" id="MEU2266762.1"/>
    </source>
</evidence>
<evidence type="ECO:0000256" key="1">
    <source>
        <dbReference type="SAM" id="MobiDB-lite"/>
    </source>
</evidence>
<evidence type="ECO:0000313" key="3">
    <source>
        <dbReference type="Proteomes" id="UP001550603"/>
    </source>
</evidence>
<dbReference type="Proteomes" id="UP001550603">
    <property type="component" value="Unassembled WGS sequence"/>
</dbReference>
<dbReference type="RefSeq" id="WP_359787378.1">
    <property type="nucleotide sequence ID" value="NZ_JBEYBN010000010.1"/>
</dbReference>
<organism evidence="2 3">
    <name type="scientific">Streptomyces olindensis</name>
    <dbReference type="NCBI Taxonomy" id="358823"/>
    <lineage>
        <taxon>Bacteria</taxon>
        <taxon>Bacillati</taxon>
        <taxon>Actinomycetota</taxon>
        <taxon>Actinomycetes</taxon>
        <taxon>Kitasatosporales</taxon>
        <taxon>Streptomycetaceae</taxon>
        <taxon>Streptomyces</taxon>
    </lineage>
</organism>
<evidence type="ECO:0008006" key="4">
    <source>
        <dbReference type="Google" id="ProtNLM"/>
    </source>
</evidence>
<sequence>MEEGNPDITRSGAEPLGAQRSGVGCGTGDGVRDGALQPVILRVYSDAAGESHFEDIRMPGGHRRSDVSTSVAWWSERIPVRNVIWRRVEEEAPPTTPHNAPRRQLIVPLSGGVELEISTGERRTVLPGQIILVEDTTGKGHVTRALDDSTRVTLILELGDEELLGDQ</sequence>
<accession>A0ABV2XRY6</accession>
<gene>
    <name evidence="2" type="ORF">ABZ568_10110</name>
</gene>